<dbReference type="SUPFAM" id="SSF48208">
    <property type="entry name" value="Six-hairpin glycosidases"/>
    <property type="match status" value="1"/>
</dbReference>
<dbReference type="Gene3D" id="1.50.10.10">
    <property type="match status" value="1"/>
</dbReference>
<evidence type="ECO:0000313" key="2">
    <source>
        <dbReference type="EMBL" id="VXB72760.1"/>
    </source>
</evidence>
<gene>
    <name evidence="2" type="ORF">MARI151_30450</name>
</gene>
<keyword evidence="3" id="KW-1185">Reference proteome</keyword>
<dbReference type="InterPro" id="IPR008928">
    <property type="entry name" value="6-hairpin_glycosidase_sf"/>
</dbReference>
<dbReference type="InterPro" id="IPR036249">
    <property type="entry name" value="Thioredoxin-like_sf"/>
</dbReference>
<accession>A0A653SXI4</accession>
<name>A0A653SXI4_9FLAO</name>
<evidence type="ECO:0000259" key="1">
    <source>
        <dbReference type="Pfam" id="PF03190"/>
    </source>
</evidence>
<dbReference type="RefSeq" id="WP_159303035.1">
    <property type="nucleotide sequence ID" value="NZ_LR733271.1"/>
</dbReference>
<reference evidence="2 3" key="1">
    <citation type="submission" date="2019-10" db="EMBL/GenBank/DDBJ databases">
        <authorList>
            <person name="Karimi E."/>
        </authorList>
    </citation>
    <scope>NUCLEOTIDE SEQUENCE [LARGE SCALE GENOMIC DNA]</scope>
    <source>
        <strain evidence="2">Maribacter sp. 151</strain>
    </source>
</reference>
<dbReference type="GO" id="GO:0005975">
    <property type="term" value="P:carbohydrate metabolic process"/>
    <property type="evidence" value="ECO:0007669"/>
    <property type="project" value="InterPro"/>
</dbReference>
<dbReference type="PANTHER" id="PTHR42899:SF1">
    <property type="entry name" value="SPERMATOGENESIS-ASSOCIATED PROTEIN 20"/>
    <property type="match status" value="1"/>
</dbReference>
<dbReference type="Gene3D" id="3.40.30.10">
    <property type="entry name" value="Glutaredoxin"/>
    <property type="match status" value="1"/>
</dbReference>
<dbReference type="CDD" id="cd02955">
    <property type="entry name" value="SSP411"/>
    <property type="match status" value="1"/>
</dbReference>
<sequence>MPTPQKHTNNLIKESSPYLLQHAHNPVQWEAWNDATLQKAKDENKLILISIGYAACHWCHVMEHECFEDEEVAKTMNAHFINIKVDREERPDIDHIYMDALQMMTGSGGWPLNILALPDGRPFWGAKYVKKQDWIQVLNQLQQLYIEDPKKIIGYAENMAHGLKEINAIVTENNQDFIQGEEIDNMVADWSNYFDTFLGGYKRAPKFMMPVNLNFLLHYSHVKEDENIREYVNTTLTRMAWGGIFDHVGGGFSRYSVDTKWHVPHFEKMLYDNGLLISLYSNAYAATKNELYKSIVEDSVTFLEEELLDKKNGFYSSLDADSLTTDNKLVEGAYYVWQESQLKDILKSDYPIFADYFNINSYGLWEEDNYVLIRDGEALDIAMKHSITKIELKEIISNSLALLKKERAKRKKPRLDDKILTSWNGLALKGLTDAYRYLEEEKYKELALKNADCILDKMSTNDGGLYHNHKNGKSTIHGFLEDYASIIDAFIGLYEISFDENWLNESLRLTNYVINHFSDTETGLFFFTSNKEDKLIRKTIEVADNVIPSSNSIMAHNLHKLSKYFPEDNLDVLLNTIMKTMKPAITKNPQNHANWLHLAQLMSENFFEVVAIGENFELICKNLMKNYLPNTIFAASNAKTSNLPLLMNRYVMNKTLIYVCNHGSCQMPVEEPSKALDLISSID</sequence>
<dbReference type="Pfam" id="PF03190">
    <property type="entry name" value="Thioredox_DsbH"/>
    <property type="match status" value="1"/>
</dbReference>
<dbReference type="SUPFAM" id="SSF52833">
    <property type="entry name" value="Thioredoxin-like"/>
    <property type="match status" value="1"/>
</dbReference>
<dbReference type="PIRSF" id="PIRSF006402">
    <property type="entry name" value="UCP006402_thioredoxin"/>
    <property type="match status" value="1"/>
</dbReference>
<dbReference type="PANTHER" id="PTHR42899">
    <property type="entry name" value="SPERMATOGENESIS-ASSOCIATED PROTEIN 20"/>
    <property type="match status" value="1"/>
</dbReference>
<dbReference type="InterPro" id="IPR012341">
    <property type="entry name" value="6hp_glycosidase-like_sf"/>
</dbReference>
<feature type="domain" description="Spermatogenesis-associated protein 20-like TRX" evidence="1">
    <location>
        <begin position="8"/>
        <end position="163"/>
    </location>
</feature>
<proteinExistence type="predicted"/>
<dbReference type="AlphaFoldDB" id="A0A653SXI4"/>
<dbReference type="Proteomes" id="UP000430202">
    <property type="component" value="Unassembled WGS sequence"/>
</dbReference>
<evidence type="ECO:0000313" key="3">
    <source>
        <dbReference type="Proteomes" id="UP000430202"/>
    </source>
</evidence>
<organism evidence="2 3">
    <name type="scientific">Maribacter litoralis</name>
    <dbReference type="NCBI Taxonomy" id="2059726"/>
    <lineage>
        <taxon>Bacteria</taxon>
        <taxon>Pseudomonadati</taxon>
        <taxon>Bacteroidota</taxon>
        <taxon>Flavobacteriia</taxon>
        <taxon>Flavobacteriales</taxon>
        <taxon>Flavobacteriaceae</taxon>
        <taxon>Maribacter</taxon>
    </lineage>
</organism>
<dbReference type="InterPro" id="IPR024705">
    <property type="entry name" value="Ssp411"/>
</dbReference>
<dbReference type="EMBL" id="CABWLR010000003">
    <property type="protein sequence ID" value="VXB72760.1"/>
    <property type="molecule type" value="Genomic_DNA"/>
</dbReference>
<dbReference type="InterPro" id="IPR004879">
    <property type="entry name" value="Ssp411-like_TRX"/>
</dbReference>
<protein>
    <recommendedName>
        <fullName evidence="1">Spermatogenesis-associated protein 20-like TRX domain-containing protein</fullName>
    </recommendedName>
</protein>
<dbReference type="Gene3D" id="1.50.10.20">
    <property type="match status" value="1"/>
</dbReference>